<keyword evidence="5 6" id="KW-0472">Membrane</keyword>
<feature type="transmembrane region" description="Helical" evidence="6">
    <location>
        <begin position="182"/>
        <end position="201"/>
    </location>
</feature>
<dbReference type="PANTHER" id="PTHR30086">
    <property type="entry name" value="ARGININE EXPORTER PROTEIN ARGO"/>
    <property type="match status" value="1"/>
</dbReference>
<evidence type="ECO:0000313" key="8">
    <source>
        <dbReference type="Proteomes" id="UP000663992"/>
    </source>
</evidence>
<dbReference type="RefSeq" id="WP_206592170.1">
    <property type="nucleotide sequence ID" value="NZ_JAFKCS010000001.1"/>
</dbReference>
<feature type="transmembrane region" description="Helical" evidence="6">
    <location>
        <begin position="144"/>
        <end position="167"/>
    </location>
</feature>
<keyword evidence="4 6" id="KW-1133">Transmembrane helix</keyword>
<keyword evidence="2" id="KW-1003">Cell membrane</keyword>
<evidence type="ECO:0000256" key="5">
    <source>
        <dbReference type="ARBA" id="ARBA00023136"/>
    </source>
</evidence>
<evidence type="ECO:0000256" key="4">
    <source>
        <dbReference type="ARBA" id="ARBA00022989"/>
    </source>
</evidence>
<evidence type="ECO:0000313" key="7">
    <source>
        <dbReference type="EMBL" id="MBN7818334.1"/>
    </source>
</evidence>
<dbReference type="PANTHER" id="PTHR30086:SF20">
    <property type="entry name" value="ARGININE EXPORTER PROTEIN ARGO-RELATED"/>
    <property type="match status" value="1"/>
</dbReference>
<sequence length="205" mass="22081">MTLTQMMILFSSMLLLAALPSASVALVVSRSASHGVRQGMMVALGIVSADLLFAGLAIVGMSALAHWLGELFTLIRLIAACYLIWLGWQLLRQTRREQPSSVRKSVWGSSYLSGLLLTLADVKAIVFYASLFPSVVDLQVFTSVDFICLFLLTLSAVGGVKLLYAWLGSSLAVRLGGKRLGLVWQRITGGLMVGGGLYLLVRQSS</sequence>
<evidence type="ECO:0000256" key="1">
    <source>
        <dbReference type="ARBA" id="ARBA00004651"/>
    </source>
</evidence>
<feature type="transmembrane region" description="Helical" evidence="6">
    <location>
        <begin position="71"/>
        <end position="91"/>
    </location>
</feature>
<gene>
    <name evidence="7" type="ORF">J0A65_00585</name>
</gene>
<name>A0ABS3CRQ0_9ALTE</name>
<keyword evidence="8" id="KW-1185">Reference proteome</keyword>
<comment type="subcellular location">
    <subcellularLocation>
        <location evidence="1">Cell membrane</location>
        <topology evidence="1">Multi-pass membrane protein</topology>
    </subcellularLocation>
</comment>
<comment type="caution">
    <text evidence="7">The sequence shown here is derived from an EMBL/GenBank/DDBJ whole genome shotgun (WGS) entry which is preliminary data.</text>
</comment>
<keyword evidence="3 6" id="KW-0812">Transmembrane</keyword>
<protein>
    <submittedName>
        <fullName evidence="7">LysE family translocator</fullName>
    </submittedName>
</protein>
<proteinExistence type="predicted"/>
<organism evidence="7 8">
    <name type="scientific">Bowmanella yangjiangensis</name>
    <dbReference type="NCBI Taxonomy" id="2811230"/>
    <lineage>
        <taxon>Bacteria</taxon>
        <taxon>Pseudomonadati</taxon>
        <taxon>Pseudomonadota</taxon>
        <taxon>Gammaproteobacteria</taxon>
        <taxon>Alteromonadales</taxon>
        <taxon>Alteromonadaceae</taxon>
        <taxon>Bowmanella</taxon>
    </lineage>
</organism>
<dbReference type="Pfam" id="PF01810">
    <property type="entry name" value="LysE"/>
    <property type="match status" value="1"/>
</dbReference>
<dbReference type="Proteomes" id="UP000663992">
    <property type="component" value="Unassembled WGS sequence"/>
</dbReference>
<reference evidence="7 8" key="1">
    <citation type="submission" date="2021-03" db="EMBL/GenBank/DDBJ databases">
        <title>novel species isolated from a fishpond in China.</title>
        <authorList>
            <person name="Lu H."/>
            <person name="Cai Z."/>
        </authorList>
    </citation>
    <scope>NUCLEOTIDE SEQUENCE [LARGE SCALE GENOMIC DNA]</scope>
    <source>
        <strain evidence="7 8">Y57</strain>
    </source>
</reference>
<evidence type="ECO:0000256" key="6">
    <source>
        <dbReference type="SAM" id="Phobius"/>
    </source>
</evidence>
<accession>A0ABS3CRQ0</accession>
<dbReference type="InterPro" id="IPR001123">
    <property type="entry name" value="LeuE-type"/>
</dbReference>
<feature type="transmembrane region" description="Helical" evidence="6">
    <location>
        <begin position="41"/>
        <end position="64"/>
    </location>
</feature>
<dbReference type="EMBL" id="JAFKCS010000001">
    <property type="protein sequence ID" value="MBN7818334.1"/>
    <property type="molecule type" value="Genomic_DNA"/>
</dbReference>
<evidence type="ECO:0000256" key="3">
    <source>
        <dbReference type="ARBA" id="ARBA00022692"/>
    </source>
</evidence>
<feature type="transmembrane region" description="Helical" evidence="6">
    <location>
        <begin position="111"/>
        <end position="132"/>
    </location>
</feature>
<evidence type="ECO:0000256" key="2">
    <source>
        <dbReference type="ARBA" id="ARBA00022475"/>
    </source>
</evidence>